<dbReference type="GO" id="GO:0050727">
    <property type="term" value="P:regulation of inflammatory response"/>
    <property type="evidence" value="ECO:0007669"/>
    <property type="project" value="InterPro"/>
</dbReference>
<evidence type="ECO:0000256" key="1">
    <source>
        <dbReference type="SAM" id="MobiDB-lite"/>
    </source>
</evidence>
<keyword evidence="2" id="KW-1185">Reference proteome</keyword>
<dbReference type="Gene3D" id="1.25.40.10">
    <property type="entry name" value="Tetratricopeptide repeat domain"/>
    <property type="match status" value="1"/>
</dbReference>
<accession>A0A6P9C1F4</accession>
<dbReference type="CTD" id="63940"/>
<dbReference type="Pfam" id="PF02188">
    <property type="entry name" value="GoLoco"/>
    <property type="match status" value="2"/>
</dbReference>
<dbReference type="GeneID" id="117667822"/>
<dbReference type="InterPro" id="IPR011990">
    <property type="entry name" value="TPR-like_helical_dom_sf"/>
</dbReference>
<feature type="compositionally biased region" description="Polar residues" evidence="1">
    <location>
        <begin position="31"/>
        <end position="47"/>
    </location>
</feature>
<dbReference type="Proteomes" id="UP001652622">
    <property type="component" value="Unplaced"/>
</dbReference>
<dbReference type="InParanoid" id="A0A6P9C1F4"/>
<protein>
    <submittedName>
        <fullName evidence="3">G-protein-signaling modulator 3</fullName>
    </submittedName>
</protein>
<dbReference type="AlphaFoldDB" id="A0A6P9C1F4"/>
<evidence type="ECO:0000313" key="3">
    <source>
        <dbReference type="RefSeq" id="XP_034277307.1"/>
    </source>
</evidence>
<name>A0A6P9C1F4_PANGU</name>
<evidence type="ECO:0000313" key="2">
    <source>
        <dbReference type="Proteomes" id="UP001652622"/>
    </source>
</evidence>
<feature type="compositionally biased region" description="Basic residues" evidence="1">
    <location>
        <begin position="50"/>
        <end position="59"/>
    </location>
</feature>
<reference evidence="3" key="1">
    <citation type="submission" date="2025-08" db="UniProtKB">
        <authorList>
            <consortium name="RefSeq"/>
        </authorList>
    </citation>
    <scope>IDENTIFICATION</scope>
    <source>
        <tissue evidence="3">Blood</tissue>
    </source>
</reference>
<gene>
    <name evidence="3" type="primary">GPSM3</name>
</gene>
<dbReference type="InterPro" id="IPR042888">
    <property type="entry name" value="GPSM3"/>
</dbReference>
<feature type="region of interest" description="Disordered" evidence="1">
    <location>
        <begin position="1"/>
        <end position="64"/>
    </location>
</feature>
<proteinExistence type="predicted"/>
<dbReference type="SMART" id="SM00390">
    <property type="entry name" value="GoLoco"/>
    <property type="match status" value="3"/>
</dbReference>
<dbReference type="PROSITE" id="PS50877">
    <property type="entry name" value="GOLOCO"/>
    <property type="match status" value="3"/>
</dbReference>
<dbReference type="InterPro" id="IPR003109">
    <property type="entry name" value="GoLoco_motif"/>
</dbReference>
<dbReference type="KEGG" id="pgut:117667822"/>
<dbReference type="PANTHER" id="PTHR47617">
    <property type="entry name" value="G-PROTEIN SIGNALING MODULATOR 3"/>
    <property type="match status" value="1"/>
</dbReference>
<sequence>MEHEMNAIGEEQTPKSDASDAETAGTAGKRSLTSQVEFSALPSQSPVLRSKPRTQKHALVRPWKSLPPTPSGLLEKDQKVFFSSLTSLQAEEFFDMVATIQARRLNDQRADFAGPEVASEENSGISEDQLYDTILAHQSQRLEDQRTEPPIPVGIQGLLDLLLTAQGTRMEDQRSTLPPGLAGPPLLGRQPSFLQYETPPSFMVSEFK</sequence>
<dbReference type="PANTHER" id="PTHR47617:SF1">
    <property type="entry name" value="G-PROTEIN-SIGNALING MODULATOR 3"/>
    <property type="match status" value="1"/>
</dbReference>
<dbReference type="OMA" id="HEMNAIG"/>
<dbReference type="GO" id="GO:0030695">
    <property type="term" value="F:GTPase regulator activity"/>
    <property type="evidence" value="ECO:0007669"/>
    <property type="project" value="InterPro"/>
</dbReference>
<organism evidence="2 3">
    <name type="scientific">Pantherophis guttatus</name>
    <name type="common">Corn snake</name>
    <name type="synonym">Elaphe guttata</name>
    <dbReference type="NCBI Taxonomy" id="94885"/>
    <lineage>
        <taxon>Eukaryota</taxon>
        <taxon>Metazoa</taxon>
        <taxon>Chordata</taxon>
        <taxon>Craniata</taxon>
        <taxon>Vertebrata</taxon>
        <taxon>Euteleostomi</taxon>
        <taxon>Lepidosauria</taxon>
        <taxon>Squamata</taxon>
        <taxon>Bifurcata</taxon>
        <taxon>Unidentata</taxon>
        <taxon>Episquamata</taxon>
        <taxon>Toxicofera</taxon>
        <taxon>Serpentes</taxon>
        <taxon>Colubroidea</taxon>
        <taxon>Colubridae</taxon>
        <taxon>Colubrinae</taxon>
        <taxon>Pantherophis</taxon>
    </lineage>
</organism>
<dbReference type="RefSeq" id="XP_034277307.1">
    <property type="nucleotide sequence ID" value="XM_034421416.2"/>
</dbReference>